<feature type="compositionally biased region" description="Basic and acidic residues" evidence="1">
    <location>
        <begin position="2227"/>
        <end position="2243"/>
    </location>
</feature>
<evidence type="ECO:0008006" key="4">
    <source>
        <dbReference type="Google" id="ProtNLM"/>
    </source>
</evidence>
<comment type="caution">
    <text evidence="2">The sequence shown here is derived from an EMBL/GenBank/DDBJ whole genome shotgun (WGS) entry which is preliminary data.</text>
</comment>
<evidence type="ECO:0000256" key="1">
    <source>
        <dbReference type="SAM" id="MobiDB-lite"/>
    </source>
</evidence>
<dbReference type="EMBL" id="JAVRFB010000004">
    <property type="protein sequence ID" value="MDT0401627.1"/>
    <property type="molecule type" value="Genomic_DNA"/>
</dbReference>
<gene>
    <name evidence="2" type="ORF">RM528_07140</name>
</gene>
<protein>
    <recommendedName>
        <fullName evidence="4">DNA-binding protein</fullName>
    </recommendedName>
</protein>
<evidence type="ECO:0000313" key="3">
    <source>
        <dbReference type="Proteomes" id="UP001180503"/>
    </source>
</evidence>
<proteinExistence type="predicted"/>
<dbReference type="RefSeq" id="WP_311709542.1">
    <property type="nucleotide sequence ID" value="NZ_JAVRFB010000004.1"/>
</dbReference>
<evidence type="ECO:0000313" key="2">
    <source>
        <dbReference type="EMBL" id="MDT0401627.1"/>
    </source>
</evidence>
<name>A0ABU2QB09_9ACTN</name>
<accession>A0ABU2QB09</accession>
<dbReference type="Proteomes" id="UP001180503">
    <property type="component" value="Unassembled WGS sequence"/>
</dbReference>
<reference evidence="3" key="1">
    <citation type="submission" date="2023-07" db="EMBL/GenBank/DDBJ databases">
        <title>30 novel species of actinomycetes from the DSMZ collection.</title>
        <authorList>
            <person name="Nouioui I."/>
        </authorList>
    </citation>
    <scope>NUCLEOTIDE SEQUENCE [LARGE SCALE GENOMIC DNA]</scope>
    <source>
        <strain evidence="3">DSM 41635</strain>
    </source>
</reference>
<organism evidence="2 3">
    <name type="scientific">Streptomyces edwardsiae</name>
    <dbReference type="NCBI Taxonomy" id="3075527"/>
    <lineage>
        <taxon>Bacteria</taxon>
        <taxon>Bacillati</taxon>
        <taxon>Actinomycetota</taxon>
        <taxon>Actinomycetes</taxon>
        <taxon>Kitasatosporales</taxon>
        <taxon>Streptomycetaceae</taxon>
        <taxon>Streptomyces</taxon>
    </lineage>
</organism>
<sequence length="3067" mass="334412">MIEDWYFCAAMRDTPHAAHAYLAVLDVLDAPVALDETLPDALEALDGCEPWTALHVVPRLLTLATAGGESADLCMEHLLGTVVGTAGGGPVGEALTAAVRACAEERPSRAAARLRHAVQVWGRDATPRTTQEPFRELTHYPRETLLLAVTAHLAGLPGAAEDIASDLRAENSWLDELTRRAARHEWGRLPFLLALRALGGIGSTEAERDRLLKALGRPAVGWADLEPDLMAAAARLLHLGTGQDAERTVTALDTDAVTLDGLRRLRRLRGDIRPVTGADRVLGRLGLPAGKPAPPALSAVLWQQVLWDLAARLHPAQAAAVLVERWGAPGGQPRYPVRFSGPVGDRERGAWARQLTDLWQLRTGPRVPAGENGSTGGQVVRTGHLDTLRLPGVSAWAFSPWLDRARTGANAAAGSGRFPAVHDPVVLLRLLSSLRTAVRLMRHGVEESRFLADLVMHGAEVLAEGRLGAYMLNLTHGTEKHEDAPLPTVLVPLALAAYRTGTYALRGVYPELHPEVFAHRAIAGADSGSWKDPTQRFYRQSQLLHQDGGALNVLVSAVLDALSGATGPQDSSPQRRWFDGEPPLAERVLDQAARGLHPWVRRHQLGNALLLLRLLLRRDVTADRVTRDRDMGRRPKTFQEVLLTPASDLATRQDREVFDSWVAKVDGGNSAVGLAGASVRLLQALSQSRGGPADPELGRLVEIWAGRMDRIREPRELARLIRWYQLQIFDVIRGDDEQESRVLSKLLDVFTEFGLRTPTDQRLLFDRLASHTDTTVRTRLLSLSYDGRLTVAGRGRALPDVWERAMYRETGQALGRQLDRLVRTLTRDAVPESGNNREFIERSWENSALTPVLRSRTVPLGMSARHAAGPGPGKGFPDVRTVVAQLAYRSSDEVVFHHLPVDPDQPDTYDLYQEPERCEEAVRKATMGKSPSLLGVVCGRTGDGGRLLVNCGMERPLEAYPYKGAQIGDPVRFQLGHDNYTGIEIKGVPQRLPVTHRAGDVRRVRVTLRPEQATASVVLADAPALTEEDHGPLAEWDPDLSRRFADGGGDEVVVETVARYEEHGWQPVDRGFTEFLAARLPYDGGTTGVLTLMGDTGAEPGSWRFSARPGYTYLLPERCWEPESAARLHEEIAEAQDPEGLRCRVRVVEPEGDHPPRLALVTGPPGDGPAGRHPDAAVDGVDTRNLRWRDLCLPDTVQVTRKDGGWRVEHDIPGFPDVVVYDMPPQVADTVEQSIDGWDEKAMRTGRVKARENPHLVGQQATVEAFNALHGLRKGHLVRLRAGASAAPRNGSYGAWTADGNALVSVEAESVILRPARDTDDWRRAVRGREAVVTRVTWGNRDPGPAGPRDVRAAVSTDDLLAGLDDRAAAEAGAVLETRERLDGVLLSAPPAHSGEAPRVWLRVGHRVLDVHVPWDAFTESRSAGGDQVRAFRSGRHWVFTPCRRRVFTRCLWRVTKTVTGGHTYVGASLDASARRSTYWQTHGRPGELAELSSPRQRGRDEFASAQVSLGPSFREWGEQGGGREPVLRQRAEVRLDRGRSAWGLTEGAHDTDQAWQVDAVNLRIRPVGGTDLCEVRRIFVLTEARTADADGLHDKAWPVVMKRYGWNAELRDGKAVLLPVPVDGGTRRVSLPPVPLEPDERPHVEGAAYSPKHVRVVVRPASGPAAGTATHTASYRQVPPLGLGEFMKAQNIVEGRETETSLYFVGPERVERPERPGRVRHPFEWLLFEWGYGRTLRVHVNDVMLDDHPLRSAQELPFFHGDEITRLTVTPKTRQGEHGAARDRFWLRLHGHAIRWSVERGLRDDAGLGIVARLTVRLDRAANEAHVIEVQSRGGSFGVDDAGERPGEVSTPRLRMTRAGAASVLRHYPSGPDVVRVLGKLDTGRWDRSNGRDVEFLHLRPVIDGKAKDALHRGQHVFMWAGPIQPRRNDVTLDLTLELGSRQRPEPITARVTRRTFAHRENLLRRIFDGGGKDALKDTPYLVELRGRRESDGAFEGRLTNSPARRAKALLSRLTARDPSCFATVTQHEPDIRLELRAGIHVVLGHADIAGWSDVEPGMVVRVTRTADDRFRLRVALPGDSAYAVDGREAVVFPKNPLLSGRRPDARQLSQPLFVVSGLPNVELMAPSAEPGDAVAGSVAQVMRHRHPKTGRLRVRGKDFEIVAPGAGGSSVSWLSVDPGTFEARLTPVVPPAGEEEARGTPIDPAQLSFADRDTRWIAGRHAGAREVPHDSRTGRWPDGRPESVVPESLDRGGGVPPVVPAAGPSLRYPPDQGRRFGFPAGHLTDRPGTPGAGTGRAATAHTAHWYTVAGPARHSDGEHGADGLWLELSPGRLVELPGGLMHTLHSGSPESLEGLCWELFRPGDTVRVSAHHRGLTEPTCVVLHDWRPGLRGALGDVPAVLTVLGSDPESGALRLGGAGRELQYPVTRAAAERHAEGHTVRLTPDNRLARWSGAPERGDAVLLGCDASGVLLVHGVPAGAVLLADEGWADDAWIRRELEGGPERVSSLLAMTDGALPVTVEETGPDGTLTVSRSAQPRLPSGPGEVWQTRAWPAGRLADGRLVLRSGGALLALHPAELVPGLPGDAAVPVAEALTDRERPVVGDHALWLHRTADGTTVSGLRLREAAERRVLPVAVIRGDGGERRPAGVLCQESGSGALRWLPTAHAAWAELTGKQLHECLVRPRRPVWAQVGSGGHVSCTTSASALSHFRHLDIGQPVRLLVLGITHRGPRHGRHEYLARLESNDIIVSFLSRSSKHHENERLVGEVEALTDRPDDGMTQVRTVPRNQRGTVPDLPRSVLSVAAGTGDTSFERYRELCLDPDLEIVGAGETPAGQRVVRAAAHHLDSGGTGGLSDEAARALDDWIDVCMKEDWEEREVDLLPLLGATLLSAARSATDPEEAGFAVDLAYNVGERALRAVHVDPMIVPWLGGERGRAGLWGRIPTVTALMEPDELERLVIFGRSRLYRAAAEQDPELERVARGLLLSVGERVDPAPLLEPAGILTELSRLGRALAVPRGRARAQDRLDPAQTAFLATVFRAVLLDARRVVMPGLLFLPTASGRDT</sequence>
<feature type="region of interest" description="Disordered" evidence="1">
    <location>
        <begin position="2227"/>
        <end position="2257"/>
    </location>
</feature>